<accession>A0A6C0E928</accession>
<protein>
    <submittedName>
        <fullName evidence="1">Uncharacterized protein</fullName>
    </submittedName>
</protein>
<name>A0A6C0E928_9ZZZZ</name>
<evidence type="ECO:0000313" key="1">
    <source>
        <dbReference type="EMBL" id="QHT25697.1"/>
    </source>
</evidence>
<sequence length="218" mass="26301">MNPLERFFVKADASHSFFRYVMHESNPCNMKIRDRKYLCTFLDNPNKTIASCKKAIMLNPLVYYVIQWEKDEISKSERTILEKDIQKKIRLPKELCKIIFEYSGESWPNVKTEIANFAFDNGYVIAYERFMFYVGDGYYNTHQRFILFNQVKRFSDTYDNIPMCVPKSAEICKLRDDELKFRKMNNITKHIKSIENKHCYYTNNNKLAKNRRRKCYRH</sequence>
<proteinExistence type="predicted"/>
<reference evidence="1" key="1">
    <citation type="journal article" date="2020" name="Nature">
        <title>Giant virus diversity and host interactions through global metagenomics.</title>
        <authorList>
            <person name="Schulz F."/>
            <person name="Roux S."/>
            <person name="Paez-Espino D."/>
            <person name="Jungbluth S."/>
            <person name="Walsh D.A."/>
            <person name="Denef V.J."/>
            <person name="McMahon K.D."/>
            <person name="Konstantinidis K.T."/>
            <person name="Eloe-Fadrosh E.A."/>
            <person name="Kyrpides N.C."/>
            <person name="Woyke T."/>
        </authorList>
    </citation>
    <scope>NUCLEOTIDE SEQUENCE</scope>
    <source>
        <strain evidence="1">GVMAG-M-3300023179-27</strain>
    </source>
</reference>
<dbReference type="EMBL" id="MN739774">
    <property type="protein sequence ID" value="QHT25697.1"/>
    <property type="molecule type" value="Genomic_DNA"/>
</dbReference>
<dbReference type="AlphaFoldDB" id="A0A6C0E928"/>
<organism evidence="1">
    <name type="scientific">viral metagenome</name>
    <dbReference type="NCBI Taxonomy" id="1070528"/>
    <lineage>
        <taxon>unclassified sequences</taxon>
        <taxon>metagenomes</taxon>
        <taxon>organismal metagenomes</taxon>
    </lineage>
</organism>